<proteinExistence type="predicted"/>
<evidence type="ECO:0000313" key="1">
    <source>
        <dbReference type="EMBL" id="KOX72381.1"/>
    </source>
</evidence>
<dbReference type="AlphaFoldDB" id="A0A0N0BEU0"/>
<evidence type="ECO:0000313" key="2">
    <source>
        <dbReference type="Proteomes" id="UP000053105"/>
    </source>
</evidence>
<dbReference type="OrthoDB" id="10069252at2759"/>
<gene>
    <name evidence="1" type="ORF">WN51_01480</name>
</gene>
<name>A0A0N0BEU0_9HYME</name>
<keyword evidence="2" id="KW-1185">Reference proteome</keyword>
<dbReference type="Proteomes" id="UP000053105">
    <property type="component" value="Unassembled WGS sequence"/>
</dbReference>
<protein>
    <submittedName>
        <fullName evidence="1">Uncharacterized protein</fullName>
    </submittedName>
</protein>
<feature type="non-terminal residue" evidence="1">
    <location>
        <position position="1"/>
    </location>
</feature>
<organism evidence="1 2">
    <name type="scientific">Melipona quadrifasciata</name>
    <dbReference type="NCBI Taxonomy" id="166423"/>
    <lineage>
        <taxon>Eukaryota</taxon>
        <taxon>Metazoa</taxon>
        <taxon>Ecdysozoa</taxon>
        <taxon>Arthropoda</taxon>
        <taxon>Hexapoda</taxon>
        <taxon>Insecta</taxon>
        <taxon>Pterygota</taxon>
        <taxon>Neoptera</taxon>
        <taxon>Endopterygota</taxon>
        <taxon>Hymenoptera</taxon>
        <taxon>Apocrita</taxon>
        <taxon>Aculeata</taxon>
        <taxon>Apoidea</taxon>
        <taxon>Anthophila</taxon>
        <taxon>Apidae</taxon>
        <taxon>Melipona</taxon>
    </lineage>
</organism>
<accession>A0A0N0BEU0</accession>
<reference evidence="1 2" key="1">
    <citation type="submission" date="2015-07" db="EMBL/GenBank/DDBJ databases">
        <title>The genome of Melipona quadrifasciata.</title>
        <authorList>
            <person name="Pan H."/>
            <person name="Kapheim K."/>
        </authorList>
    </citation>
    <scope>NUCLEOTIDE SEQUENCE [LARGE SCALE GENOMIC DNA]</scope>
    <source>
        <strain evidence="1">0111107301</strain>
        <tissue evidence="1">Whole body</tissue>
    </source>
</reference>
<dbReference type="EMBL" id="KQ435821">
    <property type="protein sequence ID" value="KOX72381.1"/>
    <property type="molecule type" value="Genomic_DNA"/>
</dbReference>
<dbReference type="STRING" id="166423.A0A0N0BEU0"/>
<sequence length="496" mass="57590">VKYSPDSDGIDDLYLKFLEFISSKSNRNEPEIKNSKYYLPEEIVSAMSKHITSLNINDSPLEGIDIFPPSLTPLHSYLEHLLDHPFYNIPNVVRNNFFFTKVGYMTKSDVLIQLATECDIELEIIDSNVHFLEKNVPPFEQPRMPSINELKELIDVEDDLQDQKTSSESVNDYLHAKIPCSIKFDAIKNQYYNNTVNAMSSENTNLDNYFTFTETLPNGKLAIPVDSDTESEENSSFTNNLDQGTLLENKLRDKYNVHLSIAEKESIRKSSRMKELYSKKYKIQLQRNAKGQFIKSSDVPIKIEKDESEFDAAENINFYDSIGANVVNEPRMRIENNEETQFILPDINLSDINPNDIDLSDTNFDINDIFNFSDISCFSQNNSTLASAANEEKTEVKNRNQFFKPFKEYWMYDCIFSRVKPKNFAIFEKSLPRSFRWLLNECALIVEMSTEDLYEEVCLIENYYTHVLKFDLSNDDDRTDINSIPKSQLNFILNKW</sequence>